<dbReference type="PANTHER" id="PTHR43622">
    <property type="entry name" value="3-DEHYDROQUINATE SYNTHASE"/>
    <property type="match status" value="1"/>
</dbReference>
<dbReference type="Proteomes" id="UP000049855">
    <property type="component" value="Unassembled WGS sequence"/>
</dbReference>
<feature type="domain" description="3-dehydroquinate synthase C-terminal" evidence="19">
    <location>
        <begin position="182"/>
        <end position="325"/>
    </location>
</feature>
<dbReference type="RefSeq" id="WP_021167363.1">
    <property type="nucleotide sequence ID" value="NZ_CTRP01000004.1"/>
</dbReference>
<evidence type="ECO:0000256" key="15">
    <source>
        <dbReference type="ARBA" id="ARBA00023239"/>
    </source>
</evidence>
<dbReference type="Pfam" id="PF01761">
    <property type="entry name" value="DHQ_synthase"/>
    <property type="match status" value="1"/>
</dbReference>
<keyword evidence="15 17" id="KW-0456">Lyase</keyword>
<comment type="function">
    <text evidence="17">Catalyzes the conversion of 3-deoxy-D-arabino-heptulosonate 7-phosphate (DAHP) to dehydroquinate (DHQ).</text>
</comment>
<evidence type="ECO:0000256" key="8">
    <source>
        <dbReference type="ARBA" id="ARBA00022490"/>
    </source>
</evidence>
<keyword evidence="13 17" id="KW-0520">NAD</keyword>
<feature type="binding site" evidence="17">
    <location>
        <position position="248"/>
    </location>
    <ligand>
        <name>Zn(2+)</name>
        <dbReference type="ChEBI" id="CHEBI:29105"/>
    </ligand>
</feature>
<evidence type="ECO:0000256" key="1">
    <source>
        <dbReference type="ARBA" id="ARBA00001393"/>
    </source>
</evidence>
<comment type="cofactor">
    <cofactor evidence="17">
        <name>Co(2+)</name>
        <dbReference type="ChEBI" id="CHEBI:48828"/>
    </cofactor>
    <cofactor evidence="17">
        <name>Zn(2+)</name>
        <dbReference type="ChEBI" id="CHEBI:29105"/>
    </cofactor>
    <text evidence="17">Binds 1 divalent metal cation per subunit. Can use either Co(2+) or Zn(2+).</text>
</comment>
<feature type="binding site" evidence="17">
    <location>
        <position position="185"/>
    </location>
    <ligand>
        <name>Zn(2+)</name>
        <dbReference type="ChEBI" id="CHEBI:29105"/>
    </ligand>
</feature>
<evidence type="ECO:0000256" key="6">
    <source>
        <dbReference type="ARBA" id="ARBA00013031"/>
    </source>
</evidence>
<evidence type="ECO:0000256" key="10">
    <source>
        <dbReference type="ARBA" id="ARBA00022723"/>
    </source>
</evidence>
<reference evidence="21" key="1">
    <citation type="submission" date="2015-03" db="EMBL/GenBank/DDBJ databases">
        <authorList>
            <person name="Nijsse Bart"/>
        </authorList>
    </citation>
    <scope>NUCLEOTIDE SEQUENCE [LARGE SCALE GENOMIC DNA]</scope>
</reference>
<evidence type="ECO:0000256" key="7">
    <source>
        <dbReference type="ARBA" id="ARBA00017684"/>
    </source>
</evidence>
<accession>A0A0U1KVE6</accession>
<evidence type="ECO:0000256" key="2">
    <source>
        <dbReference type="ARBA" id="ARBA00001911"/>
    </source>
</evidence>
<dbReference type="Pfam" id="PF24621">
    <property type="entry name" value="DHQS_C"/>
    <property type="match status" value="1"/>
</dbReference>
<keyword evidence="14 17" id="KW-0057">Aromatic amino acid biosynthesis</keyword>
<comment type="caution">
    <text evidence="17">Lacks conserved residue(s) required for the propagation of feature annotation.</text>
</comment>
<keyword evidence="21" id="KW-1185">Reference proteome</keyword>
<feature type="binding site" evidence="17">
    <location>
        <position position="143"/>
    </location>
    <ligand>
        <name>NAD(+)</name>
        <dbReference type="ChEBI" id="CHEBI:57540"/>
    </ligand>
</feature>
<feature type="binding site" evidence="17">
    <location>
        <begin position="130"/>
        <end position="131"/>
    </location>
    <ligand>
        <name>NAD(+)</name>
        <dbReference type="ChEBI" id="CHEBI:57540"/>
    </ligand>
</feature>
<dbReference type="InterPro" id="IPR030960">
    <property type="entry name" value="DHQS/DOIS_N"/>
</dbReference>
<feature type="binding site" evidence="17">
    <location>
        <position position="152"/>
    </location>
    <ligand>
        <name>NAD(+)</name>
        <dbReference type="ChEBI" id="CHEBI:57540"/>
    </ligand>
</feature>
<sequence>MAEVNVNLDAHSYTIHITTGGISRVGELMSKLSLGNKILIVTDDNVCPLYAATLSGSLVAAGFKPTVLAVTPGESSKSLTTANTVFTEAIASGLDRKSAIIALGGGVVGDLAGFVAASYLRGVPFIQVPTTLLAQVDSSVGGKTAVNHELGKNLIGAFYQPRMVAIDPQVLDTLNDRELKAGLAEVVKYGVIADSDFFTYLQDNASALLARDPVVLTHVIGKCCQIKANIVAQDERESSLRMILNFGHTIGHAIEAEGGYSEYNHGEGVAIGMHAAALISQHAGLCEQSQVTALKKLLNRLDLPLTAPGYHPKELVRYLVRDKKVLNGKVNWVLMSQIGHVEITHEITEDTIAAVLEQVT</sequence>
<dbReference type="GO" id="GO:0008652">
    <property type="term" value="P:amino acid biosynthetic process"/>
    <property type="evidence" value="ECO:0007669"/>
    <property type="project" value="UniProtKB-KW"/>
</dbReference>
<dbReference type="HAMAP" id="MF_00110">
    <property type="entry name" value="DHQ_synthase"/>
    <property type="match status" value="1"/>
</dbReference>
<dbReference type="InterPro" id="IPR016037">
    <property type="entry name" value="DHQ_synth_AroB"/>
</dbReference>
<evidence type="ECO:0000256" key="4">
    <source>
        <dbReference type="ARBA" id="ARBA00004661"/>
    </source>
</evidence>
<comment type="cofactor">
    <cofactor evidence="2 17">
        <name>NAD(+)</name>
        <dbReference type="ChEBI" id="CHEBI:57540"/>
    </cofactor>
</comment>
<comment type="pathway">
    <text evidence="4 17">Metabolic intermediate biosynthesis; chorismate biosynthesis; chorismate from D-erythrose 4-phosphate and phosphoenolpyruvate: step 2/7.</text>
</comment>
<dbReference type="PIRSF" id="PIRSF001455">
    <property type="entry name" value="DHQ_synth"/>
    <property type="match status" value="1"/>
</dbReference>
<dbReference type="PANTHER" id="PTHR43622:SF7">
    <property type="entry name" value="3-DEHYDROQUINATE SYNTHASE, CHLOROPLASTIC"/>
    <property type="match status" value="1"/>
</dbReference>
<evidence type="ECO:0000256" key="16">
    <source>
        <dbReference type="ARBA" id="ARBA00023285"/>
    </source>
</evidence>
<dbReference type="GO" id="GO:0009073">
    <property type="term" value="P:aromatic amino acid family biosynthetic process"/>
    <property type="evidence" value="ECO:0007669"/>
    <property type="project" value="UniProtKB-KW"/>
</dbReference>
<keyword evidence="12 17" id="KW-0862">Zinc</keyword>
<protein>
    <recommendedName>
        <fullName evidence="7 17">3-dehydroquinate synthase</fullName>
        <shortName evidence="17">DHQS</shortName>
        <ecNumber evidence="6 17">4.2.3.4</ecNumber>
    </recommendedName>
</protein>
<evidence type="ECO:0000256" key="11">
    <source>
        <dbReference type="ARBA" id="ARBA00022741"/>
    </source>
</evidence>
<evidence type="ECO:0000256" key="12">
    <source>
        <dbReference type="ARBA" id="ARBA00022833"/>
    </source>
</evidence>
<dbReference type="InterPro" id="IPR056179">
    <property type="entry name" value="DHQS_C"/>
</dbReference>
<evidence type="ECO:0000256" key="3">
    <source>
        <dbReference type="ARBA" id="ARBA00004496"/>
    </source>
</evidence>
<gene>
    <name evidence="17" type="primary">aroB</name>
    <name evidence="20" type="ORF">SpAn4DRAFT_3760</name>
</gene>
<dbReference type="Gene3D" id="1.20.1090.10">
    <property type="entry name" value="Dehydroquinate synthase-like - alpha domain"/>
    <property type="match status" value="1"/>
</dbReference>
<dbReference type="UniPathway" id="UPA00053">
    <property type="reaction ID" value="UER00085"/>
</dbReference>
<evidence type="ECO:0000259" key="18">
    <source>
        <dbReference type="Pfam" id="PF01761"/>
    </source>
</evidence>
<keyword evidence="16 17" id="KW-0170">Cobalt</keyword>
<dbReference type="AlphaFoldDB" id="A0A0U1KVE6"/>
<keyword evidence="8 17" id="KW-0963">Cytoplasm</keyword>
<evidence type="ECO:0000256" key="5">
    <source>
        <dbReference type="ARBA" id="ARBA00005412"/>
    </source>
</evidence>
<comment type="catalytic activity">
    <reaction evidence="1 17">
        <text>7-phospho-2-dehydro-3-deoxy-D-arabino-heptonate = 3-dehydroquinate + phosphate</text>
        <dbReference type="Rhea" id="RHEA:21968"/>
        <dbReference type="ChEBI" id="CHEBI:32364"/>
        <dbReference type="ChEBI" id="CHEBI:43474"/>
        <dbReference type="ChEBI" id="CHEBI:58394"/>
        <dbReference type="EC" id="4.2.3.4"/>
    </reaction>
</comment>
<comment type="subcellular location">
    <subcellularLocation>
        <location evidence="3 17">Cytoplasm</location>
    </subcellularLocation>
</comment>
<evidence type="ECO:0000256" key="17">
    <source>
        <dbReference type="HAMAP-Rule" id="MF_00110"/>
    </source>
</evidence>
<feature type="domain" description="3-dehydroquinate synthase N-terminal" evidence="18">
    <location>
        <begin position="69"/>
        <end position="180"/>
    </location>
</feature>
<dbReference type="GO" id="GO:0005737">
    <property type="term" value="C:cytoplasm"/>
    <property type="evidence" value="ECO:0007669"/>
    <property type="project" value="UniProtKB-SubCell"/>
</dbReference>
<dbReference type="GO" id="GO:0000166">
    <property type="term" value="F:nucleotide binding"/>
    <property type="evidence" value="ECO:0007669"/>
    <property type="project" value="UniProtKB-KW"/>
</dbReference>
<keyword evidence="9 17" id="KW-0028">Amino-acid biosynthesis</keyword>
<keyword evidence="10 17" id="KW-0479">Metal-binding</keyword>
<dbReference type="FunFam" id="3.40.50.1970:FF:000001">
    <property type="entry name" value="3-dehydroquinate synthase"/>
    <property type="match status" value="1"/>
</dbReference>
<keyword evidence="11 17" id="KW-0547">Nucleotide-binding</keyword>
<feature type="binding site" evidence="17">
    <location>
        <position position="265"/>
    </location>
    <ligand>
        <name>Zn(2+)</name>
        <dbReference type="ChEBI" id="CHEBI:29105"/>
    </ligand>
</feature>
<evidence type="ECO:0000256" key="9">
    <source>
        <dbReference type="ARBA" id="ARBA00022605"/>
    </source>
</evidence>
<dbReference type="EMBL" id="CTRP01000004">
    <property type="protein sequence ID" value="CQR71255.1"/>
    <property type="molecule type" value="Genomic_DNA"/>
</dbReference>
<dbReference type="GO" id="GO:0009423">
    <property type="term" value="P:chorismate biosynthetic process"/>
    <property type="evidence" value="ECO:0007669"/>
    <property type="project" value="UniProtKB-UniRule"/>
</dbReference>
<dbReference type="NCBIfam" id="TIGR01357">
    <property type="entry name" value="aroB"/>
    <property type="match status" value="1"/>
</dbReference>
<dbReference type="EC" id="4.2.3.4" evidence="6 17"/>
<comment type="similarity">
    <text evidence="5 17">Belongs to the sugar phosphate cyclases superfamily. Dehydroquinate synthase family.</text>
</comment>
<proteinExistence type="inferred from homology"/>
<dbReference type="InterPro" id="IPR030963">
    <property type="entry name" value="DHQ_synth_fam"/>
</dbReference>
<dbReference type="InterPro" id="IPR050071">
    <property type="entry name" value="Dehydroquinate_synthase"/>
</dbReference>
<dbReference type="SUPFAM" id="SSF56796">
    <property type="entry name" value="Dehydroquinate synthase-like"/>
    <property type="match status" value="1"/>
</dbReference>
<evidence type="ECO:0000259" key="19">
    <source>
        <dbReference type="Pfam" id="PF24621"/>
    </source>
</evidence>
<name>A0A0U1KVE6_9FIRM</name>
<feature type="binding site" evidence="17">
    <location>
        <begin position="106"/>
        <end position="110"/>
    </location>
    <ligand>
        <name>NAD(+)</name>
        <dbReference type="ChEBI" id="CHEBI:57540"/>
    </ligand>
</feature>
<evidence type="ECO:0000313" key="21">
    <source>
        <dbReference type="Proteomes" id="UP000049855"/>
    </source>
</evidence>
<dbReference type="GO" id="GO:0046872">
    <property type="term" value="F:metal ion binding"/>
    <property type="evidence" value="ECO:0007669"/>
    <property type="project" value="UniProtKB-KW"/>
</dbReference>
<evidence type="ECO:0000256" key="13">
    <source>
        <dbReference type="ARBA" id="ARBA00023027"/>
    </source>
</evidence>
<evidence type="ECO:0000313" key="20">
    <source>
        <dbReference type="EMBL" id="CQR71255.1"/>
    </source>
</evidence>
<evidence type="ECO:0000256" key="14">
    <source>
        <dbReference type="ARBA" id="ARBA00023141"/>
    </source>
</evidence>
<dbReference type="GO" id="GO:0003856">
    <property type="term" value="F:3-dehydroquinate synthase activity"/>
    <property type="evidence" value="ECO:0007669"/>
    <property type="project" value="UniProtKB-UniRule"/>
</dbReference>
<dbReference type="Gene3D" id="3.40.50.1970">
    <property type="match status" value="1"/>
</dbReference>
<dbReference type="CDD" id="cd08195">
    <property type="entry name" value="DHQS"/>
    <property type="match status" value="1"/>
</dbReference>
<organism evidence="20 21">
    <name type="scientific">Sporomusa ovata</name>
    <dbReference type="NCBI Taxonomy" id="2378"/>
    <lineage>
        <taxon>Bacteria</taxon>
        <taxon>Bacillati</taxon>
        <taxon>Bacillota</taxon>
        <taxon>Negativicutes</taxon>
        <taxon>Selenomonadales</taxon>
        <taxon>Sporomusaceae</taxon>
        <taxon>Sporomusa</taxon>
    </lineage>
</organism>